<dbReference type="Gene3D" id="3.30.465.10">
    <property type="match status" value="1"/>
</dbReference>
<dbReference type="Proteomes" id="UP001485043">
    <property type="component" value="Unassembled WGS sequence"/>
</dbReference>
<evidence type="ECO:0000313" key="3">
    <source>
        <dbReference type="Proteomes" id="UP001485043"/>
    </source>
</evidence>
<accession>A0AAW1TFS2</accession>
<evidence type="ECO:0000313" key="2">
    <source>
        <dbReference type="EMBL" id="KAK9867633.1"/>
    </source>
</evidence>
<reference evidence="2 3" key="1">
    <citation type="journal article" date="2024" name="Nat. Commun.">
        <title>Phylogenomics reveals the evolutionary origins of lichenization in chlorophyte algae.</title>
        <authorList>
            <person name="Puginier C."/>
            <person name="Libourel C."/>
            <person name="Otte J."/>
            <person name="Skaloud P."/>
            <person name="Haon M."/>
            <person name="Grisel S."/>
            <person name="Petersen M."/>
            <person name="Berrin J.G."/>
            <person name="Delaux P.M."/>
            <person name="Dal Grande F."/>
            <person name="Keller J."/>
        </authorList>
    </citation>
    <scope>NUCLEOTIDE SEQUENCE [LARGE SCALE GENOMIC DNA]</scope>
    <source>
        <strain evidence="2 3">SAG 2523</strain>
    </source>
</reference>
<feature type="domain" description="Berberine/berberine-like" evidence="1">
    <location>
        <begin position="35"/>
        <end position="57"/>
    </location>
</feature>
<dbReference type="InterPro" id="IPR012951">
    <property type="entry name" value="BBE"/>
</dbReference>
<gene>
    <name evidence="2" type="ORF">WJX84_000036</name>
</gene>
<dbReference type="Pfam" id="PF08031">
    <property type="entry name" value="BBE"/>
    <property type="match status" value="1"/>
</dbReference>
<proteinExistence type="predicted"/>
<name>A0AAW1TFS2_9CHLO</name>
<dbReference type="InterPro" id="IPR016169">
    <property type="entry name" value="FAD-bd_PCMH_sub2"/>
</dbReference>
<evidence type="ECO:0000259" key="1">
    <source>
        <dbReference type="Pfam" id="PF08031"/>
    </source>
</evidence>
<dbReference type="AlphaFoldDB" id="A0AAW1TFS2"/>
<organism evidence="2 3">
    <name type="scientific">Apatococcus fuscideae</name>
    <dbReference type="NCBI Taxonomy" id="2026836"/>
    <lineage>
        <taxon>Eukaryota</taxon>
        <taxon>Viridiplantae</taxon>
        <taxon>Chlorophyta</taxon>
        <taxon>core chlorophytes</taxon>
        <taxon>Trebouxiophyceae</taxon>
        <taxon>Chlorellales</taxon>
        <taxon>Chlorellaceae</taxon>
        <taxon>Apatococcus</taxon>
    </lineage>
</organism>
<sequence length="72" mass="7882">MQSMQTDNGIYANADLIAPDMVNDEGGARRVGGQQNLARLRAIKAQYDPCNLFRNHHFTGLVKGQAGEDHAL</sequence>
<dbReference type="Gene3D" id="3.40.462.20">
    <property type="match status" value="1"/>
</dbReference>
<protein>
    <recommendedName>
        <fullName evidence="1">Berberine/berberine-like domain-containing protein</fullName>
    </recommendedName>
</protein>
<dbReference type="GO" id="GO:0016491">
    <property type="term" value="F:oxidoreductase activity"/>
    <property type="evidence" value="ECO:0007669"/>
    <property type="project" value="InterPro"/>
</dbReference>
<dbReference type="GO" id="GO:0050660">
    <property type="term" value="F:flavin adenine dinucleotide binding"/>
    <property type="evidence" value="ECO:0007669"/>
    <property type="project" value="InterPro"/>
</dbReference>
<keyword evidence="3" id="KW-1185">Reference proteome</keyword>
<comment type="caution">
    <text evidence="2">The sequence shown here is derived from an EMBL/GenBank/DDBJ whole genome shotgun (WGS) entry which is preliminary data.</text>
</comment>
<dbReference type="EMBL" id="JALJOV010000073">
    <property type="protein sequence ID" value="KAK9867633.1"/>
    <property type="molecule type" value="Genomic_DNA"/>
</dbReference>